<dbReference type="Pfam" id="PF05711">
    <property type="entry name" value="TylF"/>
    <property type="match status" value="1"/>
</dbReference>
<dbReference type="AlphaFoldDB" id="A0A381YGP4"/>
<dbReference type="PANTHER" id="PTHR40036">
    <property type="entry name" value="MACROCIN O-METHYLTRANSFERASE"/>
    <property type="match status" value="1"/>
</dbReference>
<dbReference type="Gene3D" id="3.40.50.150">
    <property type="entry name" value="Vaccinia Virus protein VP39"/>
    <property type="match status" value="1"/>
</dbReference>
<dbReference type="SUPFAM" id="SSF53335">
    <property type="entry name" value="S-adenosyl-L-methionine-dependent methyltransferases"/>
    <property type="match status" value="1"/>
</dbReference>
<organism evidence="1">
    <name type="scientific">marine metagenome</name>
    <dbReference type="NCBI Taxonomy" id="408172"/>
    <lineage>
        <taxon>unclassified sequences</taxon>
        <taxon>metagenomes</taxon>
        <taxon>ecological metagenomes</taxon>
    </lineage>
</organism>
<dbReference type="EMBL" id="UINC01018099">
    <property type="protein sequence ID" value="SVA75693.1"/>
    <property type="molecule type" value="Genomic_DNA"/>
</dbReference>
<name>A0A381YGP4_9ZZZZ</name>
<evidence type="ECO:0000313" key="1">
    <source>
        <dbReference type="EMBL" id="SVA75693.1"/>
    </source>
</evidence>
<accession>A0A381YGP4</accession>
<proteinExistence type="predicted"/>
<dbReference type="InterPro" id="IPR029063">
    <property type="entry name" value="SAM-dependent_MTases_sf"/>
</dbReference>
<reference evidence="1" key="1">
    <citation type="submission" date="2018-05" db="EMBL/GenBank/DDBJ databases">
        <authorList>
            <person name="Lanie J.A."/>
            <person name="Ng W.-L."/>
            <person name="Kazmierczak K.M."/>
            <person name="Andrzejewski T.M."/>
            <person name="Davidsen T.M."/>
            <person name="Wayne K.J."/>
            <person name="Tettelin H."/>
            <person name="Glass J.I."/>
            <person name="Rusch D."/>
            <person name="Podicherti R."/>
            <person name="Tsui H.-C.T."/>
            <person name="Winkler M.E."/>
        </authorList>
    </citation>
    <scope>NUCLEOTIDE SEQUENCE</scope>
</reference>
<evidence type="ECO:0008006" key="2">
    <source>
        <dbReference type="Google" id="ProtNLM"/>
    </source>
</evidence>
<dbReference type="PANTHER" id="PTHR40036:SF1">
    <property type="entry name" value="MACROCIN O-METHYLTRANSFERASE"/>
    <property type="match status" value="1"/>
</dbReference>
<protein>
    <recommendedName>
        <fullName evidence="2">dTDP-6-deoxy-L-hexose 3-O-methyltransferase</fullName>
    </recommendedName>
</protein>
<dbReference type="InterPro" id="IPR008884">
    <property type="entry name" value="TylF_MeTrfase"/>
</dbReference>
<gene>
    <name evidence="1" type="ORF">METZ01_LOCUS128547</name>
</gene>
<sequence>MSKNLPPEGTYRTKGEKEAKKKYAEIFENSSEETQIKLQNFTKYIRRQDATRFLSCFELFKNVLDVKGSIIECGVYRGFTLMSWSLFSAILEPVNLTRRIYGFDTFEGFPSVSEKDKTRLRDVNPEELASDSYDELSEIIKVFDSNRYLGHINKVELIKGKAEETIPKFIENNKHLVVSILFLDFDLYEPTKVAIENFYPRIPQGGIIAFDELDNPIWPGETLALLDSVGLGSLELQRVEFDPYISYAIKK</sequence>